<evidence type="ECO:0000256" key="3">
    <source>
        <dbReference type="ARBA" id="ARBA00004141"/>
    </source>
</evidence>
<keyword evidence="8 10" id="KW-0472">Membrane</keyword>
<feature type="domain" description="Transmembrane protein 218 N-terminal" evidence="11">
    <location>
        <begin position="3"/>
        <end position="58"/>
    </location>
</feature>
<accession>A0A8J9ZEJ9</accession>
<evidence type="ECO:0000256" key="6">
    <source>
        <dbReference type="ARBA" id="ARBA00022692"/>
    </source>
</evidence>
<keyword evidence="6 10" id="KW-0812">Transmembrane</keyword>
<dbReference type="GO" id="GO:0005929">
    <property type="term" value="C:cilium"/>
    <property type="evidence" value="ECO:0007669"/>
    <property type="project" value="UniProtKB-SubCell"/>
</dbReference>
<dbReference type="OrthoDB" id="5978182at2759"/>
<name>A0A8J9ZEJ9_BRALA</name>
<evidence type="ECO:0000259" key="11">
    <source>
        <dbReference type="Pfam" id="PF25810"/>
    </source>
</evidence>
<evidence type="ECO:0000256" key="1">
    <source>
        <dbReference type="ARBA" id="ARBA00003173"/>
    </source>
</evidence>
<dbReference type="AlphaFoldDB" id="A0A8J9ZEJ9"/>
<dbReference type="GO" id="GO:0016020">
    <property type="term" value="C:membrane"/>
    <property type="evidence" value="ECO:0007669"/>
    <property type="project" value="UniProtKB-SubCell"/>
</dbReference>
<reference evidence="12" key="1">
    <citation type="submission" date="2022-01" db="EMBL/GenBank/DDBJ databases">
        <authorList>
            <person name="Braso-Vives M."/>
        </authorList>
    </citation>
    <scope>NUCLEOTIDE SEQUENCE</scope>
</reference>
<comment type="function">
    <text evidence="1">May be involved in ciliary biogenesis or function.</text>
</comment>
<gene>
    <name evidence="12" type="primary">TMEM218</name>
    <name evidence="12" type="ORF">BLAG_LOCUS12253</name>
</gene>
<evidence type="ECO:0000256" key="2">
    <source>
        <dbReference type="ARBA" id="ARBA00004138"/>
    </source>
</evidence>
<evidence type="ECO:0000256" key="4">
    <source>
        <dbReference type="ARBA" id="ARBA00010775"/>
    </source>
</evidence>
<organism evidence="12 13">
    <name type="scientific">Branchiostoma lanceolatum</name>
    <name type="common">Common lancelet</name>
    <name type="synonym">Amphioxus lanceolatum</name>
    <dbReference type="NCBI Taxonomy" id="7740"/>
    <lineage>
        <taxon>Eukaryota</taxon>
        <taxon>Metazoa</taxon>
        <taxon>Chordata</taxon>
        <taxon>Cephalochordata</taxon>
        <taxon>Leptocardii</taxon>
        <taxon>Amphioxiformes</taxon>
        <taxon>Branchiostomatidae</taxon>
        <taxon>Branchiostoma</taxon>
    </lineage>
</organism>
<dbReference type="PANTHER" id="PTHR31622">
    <property type="entry name" value="TRANSMEMBRANE PROTEIN 218"/>
    <property type="match status" value="1"/>
</dbReference>
<feature type="transmembrane region" description="Helical" evidence="10">
    <location>
        <begin position="38"/>
        <end position="56"/>
    </location>
</feature>
<evidence type="ECO:0000256" key="9">
    <source>
        <dbReference type="ARBA" id="ARBA00023273"/>
    </source>
</evidence>
<proteinExistence type="inferred from homology"/>
<feature type="transmembrane region" description="Helical" evidence="10">
    <location>
        <begin position="6"/>
        <end position="26"/>
    </location>
</feature>
<dbReference type="InterPro" id="IPR026771">
    <property type="entry name" value="Tmem218"/>
</dbReference>
<dbReference type="EMBL" id="OV696704">
    <property type="protein sequence ID" value="CAH1252067.1"/>
    <property type="molecule type" value="Genomic_DNA"/>
</dbReference>
<keyword evidence="7 10" id="KW-1133">Transmembrane helix</keyword>
<comment type="subcellular location">
    <subcellularLocation>
        <location evidence="2">Cell projection</location>
        <location evidence="2">Cilium</location>
    </subcellularLocation>
    <subcellularLocation>
        <location evidence="3">Membrane</location>
        <topology evidence="3">Multi-pass membrane protein</topology>
    </subcellularLocation>
</comment>
<evidence type="ECO:0000256" key="10">
    <source>
        <dbReference type="SAM" id="Phobius"/>
    </source>
</evidence>
<feature type="transmembrane region" description="Helical" evidence="10">
    <location>
        <begin position="76"/>
        <end position="103"/>
    </location>
</feature>
<protein>
    <recommendedName>
        <fullName evidence="5">Transmembrane protein 218</fullName>
    </recommendedName>
</protein>
<comment type="similarity">
    <text evidence="4">Belongs to the TMEM218 family.</text>
</comment>
<keyword evidence="9" id="KW-0966">Cell projection</keyword>
<dbReference type="Proteomes" id="UP000838412">
    <property type="component" value="Chromosome 19"/>
</dbReference>
<dbReference type="PANTHER" id="PTHR31622:SF1">
    <property type="entry name" value="TRANSMEMBRANE PROTEIN 218"/>
    <property type="match status" value="1"/>
</dbReference>
<evidence type="ECO:0000313" key="13">
    <source>
        <dbReference type="Proteomes" id="UP000838412"/>
    </source>
</evidence>
<dbReference type="InterPro" id="IPR057973">
    <property type="entry name" value="TMEM218_N"/>
</dbReference>
<keyword evidence="13" id="KW-1185">Reference proteome</keyword>
<dbReference type="Pfam" id="PF25810">
    <property type="entry name" value="TMEM218_N"/>
    <property type="match status" value="1"/>
</dbReference>
<evidence type="ECO:0000313" key="12">
    <source>
        <dbReference type="EMBL" id="CAH1252067.1"/>
    </source>
</evidence>
<evidence type="ECO:0000256" key="5">
    <source>
        <dbReference type="ARBA" id="ARBA00015054"/>
    </source>
</evidence>
<evidence type="ECO:0000256" key="7">
    <source>
        <dbReference type="ARBA" id="ARBA00022989"/>
    </source>
</evidence>
<sequence length="114" mass="12201">MARVLGVGTGLFLLAVIIVLALFLCIAFTKAGGALKNAAVGIVALAVITSVILIVLPRQPESAADQQVTVITDDMVIPRTVLLSFMVIFTLLSLAFLVVFDYVEPIYAKPIRTR</sequence>
<evidence type="ECO:0000256" key="8">
    <source>
        <dbReference type="ARBA" id="ARBA00023136"/>
    </source>
</evidence>